<dbReference type="EMBL" id="LT629758">
    <property type="protein sequence ID" value="SDT76906.1"/>
    <property type="molecule type" value="Genomic_DNA"/>
</dbReference>
<accession>A0A1H2D3U9</accession>
<gene>
    <name evidence="1" type="ORF">SAMN04489716_7769</name>
</gene>
<evidence type="ECO:0000313" key="2">
    <source>
        <dbReference type="Proteomes" id="UP000198688"/>
    </source>
</evidence>
<proteinExistence type="predicted"/>
<dbReference type="AlphaFoldDB" id="A0A1H2D3U9"/>
<dbReference type="STRING" id="113562.SAMN04489716_7769"/>
<keyword evidence="2" id="KW-1185">Reference proteome</keyword>
<dbReference type="OrthoDB" id="3294596at2"/>
<evidence type="ECO:0000313" key="1">
    <source>
        <dbReference type="EMBL" id="SDT76906.1"/>
    </source>
</evidence>
<sequence>MSSNLLAELIDARRRPPVPVLPAARPPLLIRRHLSDEGAPFWRWDCTGCGEYGGGRHHEDAVTRALRHCHEHPVHRSSLLPPAHCRQPHTYLPLHPMLYALDDDPPPEPLRL</sequence>
<dbReference type="Proteomes" id="UP000198688">
    <property type="component" value="Chromosome I"/>
</dbReference>
<protein>
    <submittedName>
        <fullName evidence="1">Uncharacterized protein</fullName>
    </submittedName>
</protein>
<organism evidence="1 2">
    <name type="scientific">Actinoplanes derwentensis</name>
    <dbReference type="NCBI Taxonomy" id="113562"/>
    <lineage>
        <taxon>Bacteria</taxon>
        <taxon>Bacillati</taxon>
        <taxon>Actinomycetota</taxon>
        <taxon>Actinomycetes</taxon>
        <taxon>Micromonosporales</taxon>
        <taxon>Micromonosporaceae</taxon>
        <taxon>Actinoplanes</taxon>
    </lineage>
</organism>
<name>A0A1H2D3U9_9ACTN</name>
<reference evidence="1 2" key="1">
    <citation type="submission" date="2016-10" db="EMBL/GenBank/DDBJ databases">
        <authorList>
            <person name="de Groot N.N."/>
        </authorList>
    </citation>
    <scope>NUCLEOTIDE SEQUENCE [LARGE SCALE GENOMIC DNA]</scope>
    <source>
        <strain evidence="1 2">DSM 43941</strain>
    </source>
</reference>
<dbReference type="RefSeq" id="WP_092552836.1">
    <property type="nucleotide sequence ID" value="NZ_BOMJ01000072.1"/>
</dbReference>